<dbReference type="SMART" id="SM00091">
    <property type="entry name" value="PAS"/>
    <property type="match status" value="1"/>
</dbReference>
<dbReference type="Pfam" id="PF02518">
    <property type="entry name" value="HATPase_c"/>
    <property type="match status" value="1"/>
</dbReference>
<dbReference type="AlphaFoldDB" id="A0A6B0T638"/>
<dbReference type="InterPro" id="IPR036890">
    <property type="entry name" value="HATPase_C_sf"/>
</dbReference>
<dbReference type="PROSITE" id="PS50109">
    <property type="entry name" value="HIS_KIN"/>
    <property type="match status" value="1"/>
</dbReference>
<dbReference type="PANTHER" id="PTHR45569:SF1">
    <property type="entry name" value="SENSOR PROTEIN KDPD"/>
    <property type="match status" value="1"/>
</dbReference>
<comment type="caution">
    <text evidence="4">The sequence shown here is derived from an EMBL/GenBank/DDBJ whole genome shotgun (WGS) entry which is preliminary data.</text>
</comment>
<dbReference type="InterPro" id="IPR052023">
    <property type="entry name" value="Histidine_kinase_KdpD"/>
</dbReference>
<evidence type="ECO:0000259" key="3">
    <source>
        <dbReference type="PROSITE" id="PS50112"/>
    </source>
</evidence>
<evidence type="ECO:0000313" key="5">
    <source>
        <dbReference type="Proteomes" id="UP000466535"/>
    </source>
</evidence>
<dbReference type="CDD" id="cd00075">
    <property type="entry name" value="HATPase"/>
    <property type="match status" value="1"/>
</dbReference>
<reference evidence="4 5" key="1">
    <citation type="submission" date="2019-12" db="EMBL/GenBank/DDBJ databases">
        <title>Isolation and characterization of three novel carbon monoxide-oxidizing members of Halobacteria from salione crusts and soils.</title>
        <authorList>
            <person name="Myers M.R."/>
            <person name="King G.M."/>
        </authorList>
    </citation>
    <scope>NUCLEOTIDE SEQUENCE [LARGE SCALE GENOMIC DNA]</scope>
    <source>
        <strain evidence="4 5">WSH3</strain>
    </source>
</reference>
<accession>A0A6B0T638</accession>
<dbReference type="RefSeq" id="WP_159762479.1">
    <property type="nucleotide sequence ID" value="NZ_WUUT01000001.1"/>
</dbReference>
<dbReference type="PROSITE" id="PS50112">
    <property type="entry name" value="PAS"/>
    <property type="match status" value="1"/>
</dbReference>
<evidence type="ECO:0000256" key="1">
    <source>
        <dbReference type="SAM" id="Coils"/>
    </source>
</evidence>
<dbReference type="InterPro" id="IPR003018">
    <property type="entry name" value="GAF"/>
</dbReference>
<feature type="domain" description="PAS" evidence="3">
    <location>
        <begin position="151"/>
        <end position="226"/>
    </location>
</feature>
<dbReference type="Gene3D" id="3.30.450.40">
    <property type="match status" value="2"/>
</dbReference>
<protein>
    <submittedName>
        <fullName evidence="4">GAF domain-containing protein</fullName>
    </submittedName>
</protein>
<dbReference type="SUPFAM" id="SSF55874">
    <property type="entry name" value="ATPase domain of HSP90 chaperone/DNA topoisomerase II/histidine kinase"/>
    <property type="match status" value="1"/>
</dbReference>
<dbReference type="GO" id="GO:0000155">
    <property type="term" value="F:phosphorelay sensor kinase activity"/>
    <property type="evidence" value="ECO:0007669"/>
    <property type="project" value="TreeGrafter"/>
</dbReference>
<dbReference type="SUPFAM" id="SSF55781">
    <property type="entry name" value="GAF domain-like"/>
    <property type="match status" value="2"/>
</dbReference>
<gene>
    <name evidence="4" type="ORF">GRX03_01780</name>
</gene>
<dbReference type="InterPro" id="IPR003594">
    <property type="entry name" value="HATPase_dom"/>
</dbReference>
<feature type="domain" description="Histidine kinase" evidence="2">
    <location>
        <begin position="588"/>
        <end position="787"/>
    </location>
</feature>
<keyword evidence="5" id="KW-1185">Reference proteome</keyword>
<dbReference type="Gene3D" id="3.30.565.10">
    <property type="entry name" value="Histidine kinase-like ATPase, C-terminal domain"/>
    <property type="match status" value="1"/>
</dbReference>
<dbReference type="OrthoDB" id="327291at2157"/>
<dbReference type="SMART" id="SM00387">
    <property type="entry name" value="HATPase_c"/>
    <property type="match status" value="1"/>
</dbReference>
<sequence length="787" mass="87907">MTTGQRRTETLYEISLAIRQRGSLAETARAALSAYVDHLDCSAGAVLERTTGPSYDLVAAVPSDATDLEAYEQAHRRLQRRRDRTDRERFPLSARSSDETRYWLFELPGFGVVFLAGDALDRQTAHALDAVNEQFAAACRNARETEQLRAERDRFEAIFDAIQEPIVTAVYKDNEPIIRRVNDTFLDVFGYDEAEVIGMSVNDLIVPDDQTQRTEARGIDEQLASGEPVTREIRRQTTDGMRDFLLRAVPVDADDSNEYVGIYVDITTKGRQRRFEWLYNETREILASKDTETICEHTIATSRELIDFSRAAVYLYDRDEEALVPAATTGGSHEWEQYTDDGSVAWDVYRSGPRWFEDLSNCERTVPCGEKHGSALFVPLGEHGVLMMSTDEPGSFEETDFQVAKLLAVIVETALDRALREQGLEEIQSITRRILDAEDHEDAARGVLDQLPNVLDMPISSIWRYDGADDALEPIAMSDGALELVDEVPTFSGDESIAWRAFNDGETKLVSDVPSHGAVYNEETPLHSEIIMPLGDFGVLVTASTRRGSFSEGERRLLETLAANVETAMRLVSRRHERDLLDQVIARVLRHNLRNDLNVIQGHATALTDHEESRAHAEAIIEHCENLQKTAQNARRMREIVESSGETTTLSLPEAVDHALRRITDHFPDTDLTVEVESTPRIVAHPALPTAIEQLLENSIEHGRSSDAAVGIRVFEEGDTAVVEITDDGPGIPQEELDILDQHGESALEHGSGAGLWMVDRVVEYSNATIEFNTDDGTTVRLRFDAA</sequence>
<evidence type="ECO:0000313" key="4">
    <source>
        <dbReference type="EMBL" id="MXR50340.1"/>
    </source>
</evidence>
<name>A0A6B0T638_9EURY</name>
<dbReference type="PANTHER" id="PTHR45569">
    <property type="entry name" value="SENSOR PROTEIN KDPD"/>
    <property type="match status" value="1"/>
</dbReference>
<dbReference type="InterPro" id="IPR035965">
    <property type="entry name" value="PAS-like_dom_sf"/>
</dbReference>
<dbReference type="Gene3D" id="3.30.450.20">
    <property type="entry name" value="PAS domain"/>
    <property type="match status" value="1"/>
</dbReference>
<dbReference type="SUPFAM" id="SSF55785">
    <property type="entry name" value="PYP-like sensor domain (PAS domain)"/>
    <property type="match status" value="1"/>
</dbReference>
<dbReference type="EMBL" id="WUUT01000001">
    <property type="protein sequence ID" value="MXR50340.1"/>
    <property type="molecule type" value="Genomic_DNA"/>
</dbReference>
<dbReference type="InterPro" id="IPR029016">
    <property type="entry name" value="GAF-like_dom_sf"/>
</dbReference>
<dbReference type="InterPro" id="IPR005467">
    <property type="entry name" value="His_kinase_dom"/>
</dbReference>
<feature type="coiled-coil region" evidence="1">
    <location>
        <begin position="617"/>
        <end position="644"/>
    </location>
</feature>
<dbReference type="CDD" id="cd00130">
    <property type="entry name" value="PAS"/>
    <property type="match status" value="1"/>
</dbReference>
<keyword evidence="1" id="KW-0175">Coiled coil</keyword>
<dbReference type="Pfam" id="PF13426">
    <property type="entry name" value="PAS_9"/>
    <property type="match status" value="1"/>
</dbReference>
<evidence type="ECO:0000259" key="2">
    <source>
        <dbReference type="PROSITE" id="PS50109"/>
    </source>
</evidence>
<organism evidence="4 5">
    <name type="scientific">Halovenus carboxidivorans</name>
    <dbReference type="NCBI Taxonomy" id="2692199"/>
    <lineage>
        <taxon>Archaea</taxon>
        <taxon>Methanobacteriati</taxon>
        <taxon>Methanobacteriota</taxon>
        <taxon>Stenosarchaea group</taxon>
        <taxon>Halobacteria</taxon>
        <taxon>Halobacteriales</taxon>
        <taxon>Haloarculaceae</taxon>
        <taxon>Halovenus</taxon>
    </lineage>
</organism>
<dbReference type="SMART" id="SM00065">
    <property type="entry name" value="GAF"/>
    <property type="match status" value="2"/>
</dbReference>
<proteinExistence type="predicted"/>
<dbReference type="Proteomes" id="UP000466535">
    <property type="component" value="Unassembled WGS sequence"/>
</dbReference>
<dbReference type="InterPro" id="IPR000014">
    <property type="entry name" value="PAS"/>
</dbReference>
<dbReference type="NCBIfam" id="TIGR00229">
    <property type="entry name" value="sensory_box"/>
    <property type="match status" value="1"/>
</dbReference>
<dbReference type="GO" id="GO:0005886">
    <property type="term" value="C:plasma membrane"/>
    <property type="evidence" value="ECO:0007669"/>
    <property type="project" value="TreeGrafter"/>
</dbReference>
<dbReference type="Pfam" id="PF13185">
    <property type="entry name" value="GAF_2"/>
    <property type="match status" value="2"/>
</dbReference>